<name>A0A8H4SU71_9HYPO</name>
<accession>A0A8H4SU71</accession>
<evidence type="ECO:0000313" key="1">
    <source>
        <dbReference type="EMBL" id="KAF4945849.1"/>
    </source>
</evidence>
<dbReference type="Proteomes" id="UP000622797">
    <property type="component" value="Unassembled WGS sequence"/>
</dbReference>
<dbReference type="OrthoDB" id="5035669at2759"/>
<proteinExistence type="predicted"/>
<dbReference type="AlphaFoldDB" id="A0A8H4SU71"/>
<evidence type="ECO:0000313" key="2">
    <source>
        <dbReference type="Proteomes" id="UP000622797"/>
    </source>
</evidence>
<keyword evidence="2" id="KW-1185">Reference proteome</keyword>
<comment type="caution">
    <text evidence="1">The sequence shown here is derived from an EMBL/GenBank/DDBJ whole genome shotgun (WGS) entry which is preliminary data.</text>
</comment>
<organism evidence="1 2">
    <name type="scientific">Fusarium sarcochroum</name>
    <dbReference type="NCBI Taxonomy" id="1208366"/>
    <lineage>
        <taxon>Eukaryota</taxon>
        <taxon>Fungi</taxon>
        <taxon>Dikarya</taxon>
        <taxon>Ascomycota</taxon>
        <taxon>Pezizomycotina</taxon>
        <taxon>Sordariomycetes</taxon>
        <taxon>Hypocreomycetidae</taxon>
        <taxon>Hypocreales</taxon>
        <taxon>Nectriaceae</taxon>
        <taxon>Fusarium</taxon>
        <taxon>Fusarium lateritium species complex</taxon>
    </lineage>
</organism>
<reference evidence="1" key="1">
    <citation type="journal article" date="2020" name="BMC Genomics">
        <title>Correction to: Identification and distribution of gene clusters required for synthesis of sphingolipid metabolism inhibitors in diverse species of the filamentous fungus Fusarium.</title>
        <authorList>
            <person name="Kim H.S."/>
            <person name="Lohmar J.M."/>
            <person name="Busman M."/>
            <person name="Brown D.W."/>
            <person name="Naumann T.A."/>
            <person name="Divon H.H."/>
            <person name="Lysoe E."/>
            <person name="Uhlig S."/>
            <person name="Proctor R.H."/>
        </authorList>
    </citation>
    <scope>NUCLEOTIDE SEQUENCE</scope>
    <source>
        <strain evidence="1">NRRL 20472</strain>
    </source>
</reference>
<gene>
    <name evidence="1" type="ORF">FSARC_14336</name>
</gene>
<reference evidence="1" key="2">
    <citation type="submission" date="2020-05" db="EMBL/GenBank/DDBJ databases">
        <authorList>
            <person name="Kim H.-S."/>
            <person name="Proctor R.H."/>
            <person name="Brown D.W."/>
        </authorList>
    </citation>
    <scope>NUCLEOTIDE SEQUENCE</scope>
    <source>
        <strain evidence="1">NRRL 20472</strain>
    </source>
</reference>
<dbReference type="EMBL" id="JABEXW010001210">
    <property type="protein sequence ID" value="KAF4945849.1"/>
    <property type="molecule type" value="Genomic_DNA"/>
</dbReference>
<protein>
    <submittedName>
        <fullName evidence="1">Uncharacterized protein</fullName>
    </submittedName>
</protein>
<sequence>MSDDNCLGRWVNPDDEEADVGFGHLRYEGRSPCPVTVWFQILRDVHVVNKDYMFVIVRPAPEEMVITEALKRCRANGSSCDNVTLQTYSSFLEFIRTLRDEGQFLKLPHGRIVVLFSVEPEMSASCALALLAATHWAIEMARDTQTRMLTISASEVDRAYERLLTHYGMPEPEIFFSTADSREETERVRHIHVESMTEIKNAVLKKVKNKRGSQIIIAFPTWDVFGRRDLDSDQWDIVIIDSPKSSAALVDACTATEGKNTLLCLDHGVRSPVPLSGYDHIHLICNHASERKVYDTTLGQVAHVRLVHSVQERLEEYSWAFRTETPAKSITVYRDGPYNKKSWLRDGPEFRRQRVWNTHLGGFLALVASMEDWGLNAAKVASCFVPEGLMSSFMTTAQRLRHQGILKPNVDSRLTMNLQGLELAVFEAALPILNFDHRLAYLVAQYTDLPVVRQTKLQLASLLSVDISELFDFQNHNPEFSGDDRDVIISACRGYSKPLAEQGAMWVALGLWKSTLCDARPDHSISGNWYPVPGLLVKMDMTIATEALHTFQALDSALNKLMFTFTKSHKAEISMREHECEEIQKHLFKAYVSQLTLGVPMAKGGHYWKDLSSKRRISGLHSWMDTFVDVDKLRMQEEEFSACIFGIYHDLIRFNDGSTLFLDWTRIPDKVVTEWYEENNENGQLGINGILNVVGGVGPNYDDLDGNWKGSDE</sequence>